<feature type="compositionally biased region" description="Basic residues" evidence="1">
    <location>
        <begin position="1"/>
        <end position="11"/>
    </location>
</feature>
<evidence type="ECO:0000256" key="1">
    <source>
        <dbReference type="SAM" id="MobiDB-lite"/>
    </source>
</evidence>
<feature type="region of interest" description="Disordered" evidence="1">
    <location>
        <begin position="1"/>
        <end position="23"/>
    </location>
</feature>
<reference evidence="2 3" key="1">
    <citation type="journal article" date="2019" name="Commun. Biol.">
        <title>The bagworm genome reveals a unique fibroin gene that provides high tensile strength.</title>
        <authorList>
            <person name="Kono N."/>
            <person name="Nakamura H."/>
            <person name="Ohtoshi R."/>
            <person name="Tomita M."/>
            <person name="Numata K."/>
            <person name="Arakawa K."/>
        </authorList>
    </citation>
    <scope>NUCLEOTIDE SEQUENCE [LARGE SCALE GENOMIC DNA]</scope>
</reference>
<accession>A0A4C1VPA0</accession>
<name>A0A4C1VPA0_EUMVA</name>
<comment type="caution">
    <text evidence="2">The sequence shown here is derived from an EMBL/GenBank/DDBJ whole genome shotgun (WGS) entry which is preliminary data.</text>
</comment>
<keyword evidence="3" id="KW-1185">Reference proteome</keyword>
<dbReference type="AlphaFoldDB" id="A0A4C1VPA0"/>
<evidence type="ECO:0000313" key="3">
    <source>
        <dbReference type="Proteomes" id="UP000299102"/>
    </source>
</evidence>
<dbReference type="EMBL" id="BGZK01000382">
    <property type="protein sequence ID" value="GBP40493.1"/>
    <property type="molecule type" value="Genomic_DNA"/>
</dbReference>
<evidence type="ECO:0000313" key="2">
    <source>
        <dbReference type="EMBL" id="GBP40493.1"/>
    </source>
</evidence>
<dbReference type="Proteomes" id="UP000299102">
    <property type="component" value="Unassembled WGS sequence"/>
</dbReference>
<organism evidence="2 3">
    <name type="scientific">Eumeta variegata</name>
    <name type="common">Bagworm moth</name>
    <name type="synonym">Eumeta japonica</name>
    <dbReference type="NCBI Taxonomy" id="151549"/>
    <lineage>
        <taxon>Eukaryota</taxon>
        <taxon>Metazoa</taxon>
        <taxon>Ecdysozoa</taxon>
        <taxon>Arthropoda</taxon>
        <taxon>Hexapoda</taxon>
        <taxon>Insecta</taxon>
        <taxon>Pterygota</taxon>
        <taxon>Neoptera</taxon>
        <taxon>Endopterygota</taxon>
        <taxon>Lepidoptera</taxon>
        <taxon>Glossata</taxon>
        <taxon>Ditrysia</taxon>
        <taxon>Tineoidea</taxon>
        <taxon>Psychidae</taxon>
        <taxon>Oiketicinae</taxon>
        <taxon>Eumeta</taxon>
    </lineage>
</organism>
<proteinExistence type="predicted"/>
<sequence>MTNVSRHRRAPHARDNASTEIRTSTHIHAVPARPPSQIVSPQGPVKGAYYLSLSQFRSGVGHSSCYSVDLSFRLRPYRSRFGDNPPDPCKLRLICYTAGSLVWIMF</sequence>
<gene>
    <name evidence="2" type="ORF">EVAR_30552_1</name>
</gene>
<protein>
    <submittedName>
        <fullName evidence="2">Uncharacterized protein</fullName>
    </submittedName>
</protein>